<proteinExistence type="predicted"/>
<protein>
    <submittedName>
        <fullName evidence="2">Uncharacterized protein</fullName>
    </submittedName>
</protein>
<organism evidence="2 3">
    <name type="scientific">Mycena metata</name>
    <dbReference type="NCBI Taxonomy" id="1033252"/>
    <lineage>
        <taxon>Eukaryota</taxon>
        <taxon>Fungi</taxon>
        <taxon>Dikarya</taxon>
        <taxon>Basidiomycota</taxon>
        <taxon>Agaricomycotina</taxon>
        <taxon>Agaricomycetes</taxon>
        <taxon>Agaricomycetidae</taxon>
        <taxon>Agaricales</taxon>
        <taxon>Marasmiineae</taxon>
        <taxon>Mycenaceae</taxon>
        <taxon>Mycena</taxon>
    </lineage>
</organism>
<accession>A0AAD7NVL8</accession>
<dbReference type="EMBL" id="JARKIB010000008">
    <property type="protein sequence ID" value="KAJ7777014.1"/>
    <property type="molecule type" value="Genomic_DNA"/>
</dbReference>
<sequence>MVLRPRKLKEQFPSLRGITSSINVAFEFCRNQQFCKHARASCEAMLKFELKQSRNICIPAYYESNPPEHHGQNPSPRQGGRSGDKAAPFSEQRRSRHLVKIFARKKVGCGGMQRLHGWDTAWLRSDAAVPHLTRRSPNIDAALEI</sequence>
<name>A0AAD7NVL8_9AGAR</name>
<dbReference type="AlphaFoldDB" id="A0AAD7NVL8"/>
<gene>
    <name evidence="2" type="ORF">B0H16DRAFT_1449162</name>
</gene>
<feature type="region of interest" description="Disordered" evidence="1">
    <location>
        <begin position="61"/>
        <end position="95"/>
    </location>
</feature>
<dbReference type="Proteomes" id="UP001215598">
    <property type="component" value="Unassembled WGS sequence"/>
</dbReference>
<evidence type="ECO:0000256" key="1">
    <source>
        <dbReference type="SAM" id="MobiDB-lite"/>
    </source>
</evidence>
<keyword evidence="3" id="KW-1185">Reference proteome</keyword>
<evidence type="ECO:0000313" key="3">
    <source>
        <dbReference type="Proteomes" id="UP001215598"/>
    </source>
</evidence>
<comment type="caution">
    <text evidence="2">The sequence shown here is derived from an EMBL/GenBank/DDBJ whole genome shotgun (WGS) entry which is preliminary data.</text>
</comment>
<evidence type="ECO:0000313" key="2">
    <source>
        <dbReference type="EMBL" id="KAJ7777014.1"/>
    </source>
</evidence>
<reference evidence="2" key="1">
    <citation type="submission" date="2023-03" db="EMBL/GenBank/DDBJ databases">
        <title>Massive genome expansion in bonnet fungi (Mycena s.s.) driven by repeated elements and novel gene families across ecological guilds.</title>
        <authorList>
            <consortium name="Lawrence Berkeley National Laboratory"/>
            <person name="Harder C.B."/>
            <person name="Miyauchi S."/>
            <person name="Viragh M."/>
            <person name="Kuo A."/>
            <person name="Thoen E."/>
            <person name="Andreopoulos B."/>
            <person name="Lu D."/>
            <person name="Skrede I."/>
            <person name="Drula E."/>
            <person name="Henrissat B."/>
            <person name="Morin E."/>
            <person name="Kohler A."/>
            <person name="Barry K."/>
            <person name="LaButti K."/>
            <person name="Morin E."/>
            <person name="Salamov A."/>
            <person name="Lipzen A."/>
            <person name="Mereny Z."/>
            <person name="Hegedus B."/>
            <person name="Baldrian P."/>
            <person name="Stursova M."/>
            <person name="Weitz H."/>
            <person name="Taylor A."/>
            <person name="Grigoriev I.V."/>
            <person name="Nagy L.G."/>
            <person name="Martin F."/>
            <person name="Kauserud H."/>
        </authorList>
    </citation>
    <scope>NUCLEOTIDE SEQUENCE</scope>
    <source>
        <strain evidence="2">CBHHK182m</strain>
    </source>
</reference>